<dbReference type="InterPro" id="IPR000160">
    <property type="entry name" value="GGDEF_dom"/>
</dbReference>
<organism evidence="4 5">
    <name type="scientific">Pseudokineococcus marinus</name>
    <dbReference type="NCBI Taxonomy" id="351215"/>
    <lineage>
        <taxon>Bacteria</taxon>
        <taxon>Bacillati</taxon>
        <taxon>Actinomycetota</taxon>
        <taxon>Actinomycetes</taxon>
        <taxon>Kineosporiales</taxon>
        <taxon>Kineosporiaceae</taxon>
        <taxon>Pseudokineococcus</taxon>
    </lineage>
</organism>
<dbReference type="NCBIfam" id="TIGR00254">
    <property type="entry name" value="GGDEF"/>
    <property type="match status" value="1"/>
</dbReference>
<accession>A0A849BVM1</accession>
<proteinExistence type="predicted"/>
<dbReference type="SMART" id="SM00267">
    <property type="entry name" value="GGDEF"/>
    <property type="match status" value="1"/>
</dbReference>
<evidence type="ECO:0000313" key="5">
    <source>
        <dbReference type="Proteomes" id="UP000555552"/>
    </source>
</evidence>
<feature type="domain" description="EAL" evidence="2">
    <location>
        <begin position="201"/>
        <end position="456"/>
    </location>
</feature>
<feature type="region of interest" description="Disordered" evidence="1">
    <location>
        <begin position="457"/>
        <end position="489"/>
    </location>
</feature>
<dbReference type="RefSeq" id="WP_171203357.1">
    <property type="nucleotide sequence ID" value="NZ_BAAANP010000019.1"/>
</dbReference>
<dbReference type="InterPro" id="IPR043128">
    <property type="entry name" value="Rev_trsase/Diguanyl_cyclase"/>
</dbReference>
<dbReference type="InterPro" id="IPR035919">
    <property type="entry name" value="EAL_sf"/>
</dbReference>
<dbReference type="PROSITE" id="PS50883">
    <property type="entry name" value="EAL"/>
    <property type="match status" value="1"/>
</dbReference>
<dbReference type="InterPro" id="IPR001633">
    <property type="entry name" value="EAL_dom"/>
</dbReference>
<dbReference type="PROSITE" id="PS50887">
    <property type="entry name" value="GGDEF"/>
    <property type="match status" value="1"/>
</dbReference>
<dbReference type="Gene3D" id="3.20.20.450">
    <property type="entry name" value="EAL domain"/>
    <property type="match status" value="1"/>
</dbReference>
<evidence type="ECO:0000256" key="1">
    <source>
        <dbReference type="SAM" id="MobiDB-lite"/>
    </source>
</evidence>
<evidence type="ECO:0000259" key="2">
    <source>
        <dbReference type="PROSITE" id="PS50883"/>
    </source>
</evidence>
<dbReference type="InterPro" id="IPR050706">
    <property type="entry name" value="Cyclic-di-GMP_PDE-like"/>
</dbReference>
<dbReference type="SUPFAM" id="SSF55073">
    <property type="entry name" value="Nucleotide cyclase"/>
    <property type="match status" value="1"/>
</dbReference>
<dbReference type="SUPFAM" id="SSF141868">
    <property type="entry name" value="EAL domain-like"/>
    <property type="match status" value="1"/>
</dbReference>
<dbReference type="InterPro" id="IPR029787">
    <property type="entry name" value="Nucleotide_cyclase"/>
</dbReference>
<name>A0A849BVM1_9ACTN</name>
<dbReference type="Gene3D" id="3.30.70.270">
    <property type="match status" value="1"/>
</dbReference>
<dbReference type="PANTHER" id="PTHR33121:SF70">
    <property type="entry name" value="SIGNALING PROTEIN YKOW"/>
    <property type="match status" value="1"/>
</dbReference>
<protein>
    <submittedName>
        <fullName evidence="4">Bifunctional diguanylate cyclase/phosphodiesterase</fullName>
    </submittedName>
</protein>
<feature type="compositionally biased region" description="Low complexity" evidence="1">
    <location>
        <begin position="457"/>
        <end position="471"/>
    </location>
</feature>
<dbReference type="CDD" id="cd01949">
    <property type="entry name" value="GGDEF"/>
    <property type="match status" value="1"/>
</dbReference>
<dbReference type="AlphaFoldDB" id="A0A849BVM1"/>
<dbReference type="Pfam" id="PF00990">
    <property type="entry name" value="GGDEF"/>
    <property type="match status" value="1"/>
</dbReference>
<evidence type="ECO:0000259" key="3">
    <source>
        <dbReference type="PROSITE" id="PS50887"/>
    </source>
</evidence>
<keyword evidence="5" id="KW-1185">Reference proteome</keyword>
<feature type="domain" description="GGDEF" evidence="3">
    <location>
        <begin position="50"/>
        <end position="182"/>
    </location>
</feature>
<dbReference type="PANTHER" id="PTHR33121">
    <property type="entry name" value="CYCLIC DI-GMP PHOSPHODIESTERASE PDEF"/>
    <property type="match status" value="1"/>
</dbReference>
<gene>
    <name evidence="4" type="ORF">HLB09_10670</name>
</gene>
<sequence>MLGVAARAAHLVRDLSQLAVRRQEALTDDLTGAGNRRGLAHRLGASDAWRGRALLLLDLDRFKEVNDLHGHATGDLLLQEVAVRLHGVLPADAYLARPGGDEFAVVLGPRSAGTAPAVAAAVGRALERPVLLADRRLVVGGSVGLACADGGSDLTGEELLRRADVAMYTAKAAGGGVSRYDRELDRAAQDAALLLEELRTLLGAGGGGRRAGDGDAGVGRLVVHHQVQLDAAGRVVGTEALVRWSHPRRGLVPPDAFLPLAERHGLMSAVTRHVLRRALEEAAVWRREGRALRTSVNLSTSCLSDPSLPGAVAELLASTGTPPSALVLEVPETTLMADPDAAVAAARRLVALGAGVSIDDYGTGYSSLAYLQDLPVTELKLDRVFAARVADERTSAIVAGTVELAHRLGVRVVAEGVEDEDVLARLLALGCDETQGYLHGRPAPADEVLVRPPGLVPEVAPAAPVAGPRTPGDGRDRAAPSGVPSRRHP</sequence>
<comment type="caution">
    <text evidence="4">The sequence shown here is derived from an EMBL/GenBank/DDBJ whole genome shotgun (WGS) entry which is preliminary data.</text>
</comment>
<dbReference type="GO" id="GO:0071111">
    <property type="term" value="F:cyclic-guanylate-specific phosphodiesterase activity"/>
    <property type="evidence" value="ECO:0007669"/>
    <property type="project" value="InterPro"/>
</dbReference>
<dbReference type="CDD" id="cd01948">
    <property type="entry name" value="EAL"/>
    <property type="match status" value="1"/>
</dbReference>
<dbReference type="Proteomes" id="UP000555552">
    <property type="component" value="Unassembled WGS sequence"/>
</dbReference>
<evidence type="ECO:0000313" key="4">
    <source>
        <dbReference type="EMBL" id="NNH23546.1"/>
    </source>
</evidence>
<dbReference type="Pfam" id="PF00563">
    <property type="entry name" value="EAL"/>
    <property type="match status" value="1"/>
</dbReference>
<dbReference type="EMBL" id="JABEMA010000158">
    <property type="protein sequence ID" value="NNH23546.1"/>
    <property type="molecule type" value="Genomic_DNA"/>
</dbReference>
<reference evidence="4 5" key="1">
    <citation type="submission" date="2020-05" db="EMBL/GenBank/DDBJ databases">
        <title>MicrobeNet Type strains.</title>
        <authorList>
            <person name="Nicholson A.C."/>
        </authorList>
    </citation>
    <scope>NUCLEOTIDE SEQUENCE [LARGE SCALE GENOMIC DNA]</scope>
    <source>
        <strain evidence="4 5">JCM 14547</strain>
    </source>
</reference>
<dbReference type="SMART" id="SM00052">
    <property type="entry name" value="EAL"/>
    <property type="match status" value="1"/>
</dbReference>